<name>A0A8I3AQD0_VERLO</name>
<dbReference type="Proteomes" id="UP000689129">
    <property type="component" value="Unassembled WGS sequence"/>
</dbReference>
<accession>A0A8I3AQD0</accession>
<dbReference type="AlphaFoldDB" id="A0A8I3AQD0"/>
<feature type="compositionally biased region" description="Low complexity" evidence="1">
    <location>
        <begin position="100"/>
        <end position="112"/>
    </location>
</feature>
<comment type="caution">
    <text evidence="2">The sequence shown here is derived from an EMBL/GenBank/DDBJ whole genome shotgun (WGS) entry which is preliminary data.</text>
</comment>
<evidence type="ECO:0000313" key="3">
    <source>
        <dbReference type="Proteomes" id="UP000689129"/>
    </source>
</evidence>
<sequence>MLSANPIDRPPADEIQHRVYQILTQNAGITEPHCVHRYGGWDLGFNHLRISSPTPGRDSESFSGRRLGHSRTNSSGALSENSQASSSASSDRGGQETELGSSAGSMSVSGSGFAALRNIRVPQEE</sequence>
<evidence type="ECO:0000256" key="1">
    <source>
        <dbReference type="SAM" id="MobiDB-lite"/>
    </source>
</evidence>
<dbReference type="EMBL" id="JAEMWZ010000178">
    <property type="protein sequence ID" value="KAG7132721.1"/>
    <property type="molecule type" value="Genomic_DNA"/>
</dbReference>
<proteinExistence type="predicted"/>
<evidence type="ECO:0000313" key="2">
    <source>
        <dbReference type="EMBL" id="KAG7132721.1"/>
    </source>
</evidence>
<organism evidence="2 3">
    <name type="scientific">Verticillium longisporum</name>
    <name type="common">Verticillium dahliae var. longisporum</name>
    <dbReference type="NCBI Taxonomy" id="100787"/>
    <lineage>
        <taxon>Eukaryota</taxon>
        <taxon>Fungi</taxon>
        <taxon>Dikarya</taxon>
        <taxon>Ascomycota</taxon>
        <taxon>Pezizomycotina</taxon>
        <taxon>Sordariomycetes</taxon>
        <taxon>Hypocreomycetidae</taxon>
        <taxon>Glomerellales</taxon>
        <taxon>Plectosphaerellaceae</taxon>
        <taxon>Verticillium</taxon>
    </lineage>
</organism>
<gene>
    <name evidence="2" type="ORF">HYQ45_008973</name>
</gene>
<protein>
    <submittedName>
        <fullName evidence="2">Uncharacterized protein</fullName>
    </submittedName>
</protein>
<feature type="compositionally biased region" description="Low complexity" evidence="1">
    <location>
        <begin position="74"/>
        <end position="90"/>
    </location>
</feature>
<feature type="region of interest" description="Disordered" evidence="1">
    <location>
        <begin position="50"/>
        <end position="125"/>
    </location>
</feature>
<reference evidence="2" key="1">
    <citation type="journal article" date="2021" name="Mol. Plant Pathol.">
        <title>A 20-kb lineage-specific genomic region tames virulence in pathogenic amphidiploid Verticillium longisporum.</title>
        <authorList>
            <person name="Harting R."/>
            <person name="Starke J."/>
            <person name="Kusch H."/>
            <person name="Poggeler S."/>
            <person name="Maurus I."/>
            <person name="Schluter R."/>
            <person name="Landesfeind M."/>
            <person name="Bulla I."/>
            <person name="Nowrousian M."/>
            <person name="de Jonge R."/>
            <person name="Stahlhut G."/>
            <person name="Hoff K.J."/>
            <person name="Asshauer K.P."/>
            <person name="Thurmer A."/>
            <person name="Stanke M."/>
            <person name="Daniel R."/>
            <person name="Morgenstern B."/>
            <person name="Thomma B.P.H.J."/>
            <person name="Kronstad J.W."/>
            <person name="Braus-Stromeyer S.A."/>
            <person name="Braus G.H."/>
        </authorList>
    </citation>
    <scope>NUCLEOTIDE SEQUENCE</scope>
    <source>
        <strain evidence="2">Vl32</strain>
    </source>
</reference>